<protein>
    <recommendedName>
        <fullName evidence="1">DUF6035 domain-containing protein</fullName>
    </recommendedName>
</protein>
<feature type="domain" description="DUF6035" evidence="1">
    <location>
        <begin position="112"/>
        <end position="226"/>
    </location>
</feature>
<reference evidence="2 3" key="1">
    <citation type="submission" date="2016-12" db="EMBL/GenBank/DDBJ databases">
        <authorList>
            <person name="Song W.-J."/>
            <person name="Kurnit D.M."/>
        </authorList>
    </citation>
    <scope>NUCLEOTIDE SEQUENCE [LARGE SCALE GENOMIC DNA]</scope>
    <source>
        <strain evidence="2 3">DSM 18488</strain>
    </source>
</reference>
<dbReference type="InterPro" id="IPR046099">
    <property type="entry name" value="DUF6035"/>
</dbReference>
<evidence type="ECO:0000313" key="2">
    <source>
        <dbReference type="EMBL" id="SHO51400.1"/>
    </source>
</evidence>
<dbReference type="STRING" id="1121416.SAMN02745220_03986"/>
<dbReference type="OrthoDB" id="1302950at2"/>
<dbReference type="RefSeq" id="WP_073615422.1">
    <property type="nucleotide sequence ID" value="NZ_FRFE01000025.1"/>
</dbReference>
<keyword evidence="3" id="KW-1185">Reference proteome</keyword>
<dbReference type="EMBL" id="FRFE01000025">
    <property type="protein sequence ID" value="SHO51400.1"/>
    <property type="molecule type" value="Genomic_DNA"/>
</dbReference>
<gene>
    <name evidence="2" type="ORF">SAMN02745220_03986</name>
</gene>
<evidence type="ECO:0000313" key="3">
    <source>
        <dbReference type="Proteomes" id="UP000184603"/>
    </source>
</evidence>
<dbReference type="Proteomes" id="UP000184603">
    <property type="component" value="Unassembled WGS sequence"/>
</dbReference>
<evidence type="ECO:0000259" key="1">
    <source>
        <dbReference type="Pfam" id="PF19500"/>
    </source>
</evidence>
<sequence>MSLVESKLERLTVKSVLDRRRPSGLQLVDAELWLNSLSEVGYSELRASTAQQNNEASKIVCAECEWPVYSPDVGGRRRFFQHRKGFPRTCFYSGDEGRDPRQIDAEKFGGIQEGPRHKELKDLLCEILSFSKTAEGIIQERHISLDDGTFARPDVYVENWLGTPLAFDIQLSTTQIPNIIRREAFYKRGGIRYMWITDVEQTQLLRRAFRDIYMRNDGQIFGVDEEVLQEARKNRASFFRIFRLIPGEPQKGFQPEFRNKIIPADKIDWGKPGSLPRSKNRSYDKLVEWRGDENETIKKMRSSFFSALAEGNGQEAGALWNKTQSYVGGMLWEQLPGDSWDAEKSLGVLATVSTGKLCVNTRIGKDNEASIVNSILLEPKSRWPFAELLKQVLQSKRRSDLLERQSVSEKLERAIAGTMDIALAKNIGPVYDAFIPQGAFCRLMLSNVE</sequence>
<dbReference type="Pfam" id="PF19500">
    <property type="entry name" value="DUF6035"/>
    <property type="match status" value="1"/>
</dbReference>
<dbReference type="AlphaFoldDB" id="A0A1M7YFK2"/>
<accession>A0A1M7YFK2</accession>
<proteinExistence type="predicted"/>
<organism evidence="2 3">
    <name type="scientific">Desulfopila aestuarii DSM 18488</name>
    <dbReference type="NCBI Taxonomy" id="1121416"/>
    <lineage>
        <taxon>Bacteria</taxon>
        <taxon>Pseudomonadati</taxon>
        <taxon>Thermodesulfobacteriota</taxon>
        <taxon>Desulfobulbia</taxon>
        <taxon>Desulfobulbales</taxon>
        <taxon>Desulfocapsaceae</taxon>
        <taxon>Desulfopila</taxon>
    </lineage>
</organism>
<name>A0A1M7YFK2_9BACT</name>